<gene>
    <name evidence="4" type="ORF">DSOL_0428</name>
</gene>
<dbReference type="InterPro" id="IPR036038">
    <property type="entry name" value="Aminotransferase-like"/>
</dbReference>
<dbReference type="SUPFAM" id="SSF56752">
    <property type="entry name" value="D-aminoacid aminotransferase-like PLP-dependent enzymes"/>
    <property type="match status" value="1"/>
</dbReference>
<evidence type="ECO:0000256" key="3">
    <source>
        <dbReference type="ARBA" id="ARBA00022898"/>
    </source>
</evidence>
<keyword evidence="4" id="KW-0456">Lyase</keyword>
<protein>
    <submittedName>
        <fullName evidence="4">Aminodeoxychorismate lyase</fullName>
    </submittedName>
</protein>
<dbReference type="Proteomes" id="UP000186102">
    <property type="component" value="Unassembled WGS sequence"/>
</dbReference>
<dbReference type="Gene3D" id="3.30.470.10">
    <property type="match status" value="1"/>
</dbReference>
<dbReference type="GO" id="GO:0005829">
    <property type="term" value="C:cytosol"/>
    <property type="evidence" value="ECO:0007669"/>
    <property type="project" value="TreeGrafter"/>
</dbReference>
<dbReference type="EMBL" id="MLBF01000002">
    <property type="protein sequence ID" value="OLN33718.1"/>
    <property type="molecule type" value="Genomic_DNA"/>
</dbReference>
<dbReference type="STRING" id="1888891.DSOL_0428"/>
<dbReference type="GO" id="GO:0008696">
    <property type="term" value="F:4-amino-4-deoxychorismate lyase activity"/>
    <property type="evidence" value="ECO:0007669"/>
    <property type="project" value="TreeGrafter"/>
</dbReference>
<dbReference type="PANTHER" id="PTHR42743:SF2">
    <property type="entry name" value="AMINODEOXYCHORISMATE LYASE"/>
    <property type="match status" value="1"/>
</dbReference>
<keyword evidence="3" id="KW-0663">Pyridoxal phosphate</keyword>
<dbReference type="Gene3D" id="3.20.10.10">
    <property type="entry name" value="D-amino Acid Aminotransferase, subunit A, domain 2"/>
    <property type="match status" value="1"/>
</dbReference>
<dbReference type="OrthoDB" id="9805628at2"/>
<dbReference type="InterPro" id="IPR043131">
    <property type="entry name" value="BCAT-like_N"/>
</dbReference>
<dbReference type="AlphaFoldDB" id="A0A1Q8R2D0"/>
<evidence type="ECO:0000313" key="5">
    <source>
        <dbReference type="Proteomes" id="UP000186102"/>
    </source>
</evidence>
<proteinExistence type="inferred from homology"/>
<dbReference type="GO" id="GO:0008153">
    <property type="term" value="P:4-aminobenzoate biosynthetic process"/>
    <property type="evidence" value="ECO:0007669"/>
    <property type="project" value="TreeGrafter"/>
</dbReference>
<sequence>MIPSETLLSHDRLALFGFGLFETLLVTEDGPLFVDLHWQRMKKGADLLCLKLPDIHEWFKQIQEFIEQTPNSYPFALRVTLSGGAPMAHLPSQLLIHKRLIPYTPAQFSLGIRLHLLHYPRNEQSPLVSIKSTNYLENILAKEEAKRKDAEEGLWLNTQGYISEGTMSNLFFVKDETLFTPCLSSGCLPGTRRQILLDLARSLQIPTHQGLYTLSDLLHAKEIFMTNALMGVMPVRQLGDFLFEIMPPGSERSSMRQLELAYKNLINNPSSPFYSSLV</sequence>
<comment type="similarity">
    <text evidence="2">Belongs to the class-IV pyridoxal-phosphate-dependent aminotransferase family.</text>
</comment>
<dbReference type="InterPro" id="IPR050571">
    <property type="entry name" value="Class-IV_PLP-Dep_Aminotrnsfr"/>
</dbReference>
<evidence type="ECO:0000313" key="4">
    <source>
        <dbReference type="EMBL" id="OLN33718.1"/>
    </source>
</evidence>
<keyword evidence="5" id="KW-1185">Reference proteome</keyword>
<name>A0A1Q8R2D0_9FIRM</name>
<accession>A0A1Q8R2D0</accession>
<evidence type="ECO:0000256" key="2">
    <source>
        <dbReference type="ARBA" id="ARBA00009320"/>
    </source>
</evidence>
<comment type="caution">
    <text evidence="4">The sequence shown here is derived from an EMBL/GenBank/DDBJ whole genome shotgun (WGS) entry which is preliminary data.</text>
</comment>
<organism evidence="4 5">
    <name type="scientific">Desulfosporosinus metallidurans</name>
    <dbReference type="NCBI Taxonomy" id="1888891"/>
    <lineage>
        <taxon>Bacteria</taxon>
        <taxon>Bacillati</taxon>
        <taxon>Bacillota</taxon>
        <taxon>Clostridia</taxon>
        <taxon>Eubacteriales</taxon>
        <taxon>Desulfitobacteriaceae</taxon>
        <taxon>Desulfosporosinus</taxon>
    </lineage>
</organism>
<evidence type="ECO:0000256" key="1">
    <source>
        <dbReference type="ARBA" id="ARBA00001933"/>
    </source>
</evidence>
<dbReference type="PANTHER" id="PTHR42743">
    <property type="entry name" value="AMINO-ACID AMINOTRANSFERASE"/>
    <property type="match status" value="1"/>
</dbReference>
<dbReference type="InterPro" id="IPR043132">
    <property type="entry name" value="BCAT-like_C"/>
</dbReference>
<dbReference type="RefSeq" id="WP_075363238.1">
    <property type="nucleotide sequence ID" value="NZ_MLBF01000002.1"/>
</dbReference>
<dbReference type="InterPro" id="IPR001544">
    <property type="entry name" value="Aminotrans_IV"/>
</dbReference>
<dbReference type="FunFam" id="3.20.10.10:FF:000002">
    <property type="entry name" value="D-alanine aminotransferase"/>
    <property type="match status" value="1"/>
</dbReference>
<reference evidence="4 5" key="1">
    <citation type="submission" date="2016-09" db="EMBL/GenBank/DDBJ databases">
        <title>Complete genome of Desulfosporosinus sp. OL.</title>
        <authorList>
            <person name="Mardanov A."/>
            <person name="Beletsky A."/>
            <person name="Panova A."/>
            <person name="Karnachuk O."/>
            <person name="Ravin N."/>
        </authorList>
    </citation>
    <scope>NUCLEOTIDE SEQUENCE [LARGE SCALE GENOMIC DNA]</scope>
    <source>
        <strain evidence="4 5">OL</strain>
    </source>
</reference>
<dbReference type="Pfam" id="PF01063">
    <property type="entry name" value="Aminotran_4"/>
    <property type="match status" value="1"/>
</dbReference>
<comment type="cofactor">
    <cofactor evidence="1">
        <name>pyridoxal 5'-phosphate</name>
        <dbReference type="ChEBI" id="CHEBI:597326"/>
    </cofactor>
</comment>